<protein>
    <submittedName>
        <fullName evidence="1">ATP-dependent Clp protease proteolytic subunit</fullName>
    </submittedName>
</protein>
<dbReference type="PANTHER" id="PTHR10381:SF6">
    <property type="entry name" value="ATP-DEPENDENT CLP PROTEASE PROTEOLYTIC SUBUNIT-RELATED PROTEIN 3, CHLOROPLASTIC"/>
    <property type="match status" value="1"/>
</dbReference>
<dbReference type="GO" id="GO:0004252">
    <property type="term" value="F:serine-type endopeptidase activity"/>
    <property type="evidence" value="ECO:0007669"/>
    <property type="project" value="TreeGrafter"/>
</dbReference>
<keyword evidence="1" id="KW-0378">Hydrolase</keyword>
<gene>
    <name evidence="1" type="ORF">HaLaN_07087</name>
</gene>
<reference evidence="1 2" key="1">
    <citation type="submission" date="2020-02" db="EMBL/GenBank/DDBJ databases">
        <title>Draft genome sequence of Haematococcus lacustris strain NIES-144.</title>
        <authorList>
            <person name="Morimoto D."/>
            <person name="Nakagawa S."/>
            <person name="Yoshida T."/>
            <person name="Sawayama S."/>
        </authorList>
    </citation>
    <scope>NUCLEOTIDE SEQUENCE [LARGE SCALE GENOMIC DNA]</scope>
    <source>
        <strain evidence="1 2">NIES-144</strain>
    </source>
</reference>
<evidence type="ECO:0000313" key="1">
    <source>
        <dbReference type="EMBL" id="GFH11568.1"/>
    </source>
</evidence>
<dbReference type="GO" id="GO:0004176">
    <property type="term" value="F:ATP-dependent peptidase activity"/>
    <property type="evidence" value="ECO:0007669"/>
    <property type="project" value="TreeGrafter"/>
</dbReference>
<dbReference type="GO" id="GO:0009368">
    <property type="term" value="C:endopeptidase Clp complex"/>
    <property type="evidence" value="ECO:0007669"/>
    <property type="project" value="TreeGrafter"/>
</dbReference>
<keyword evidence="2" id="KW-1185">Reference proteome</keyword>
<feature type="non-terminal residue" evidence="1">
    <location>
        <position position="1"/>
    </location>
</feature>
<dbReference type="GO" id="GO:0051117">
    <property type="term" value="F:ATPase binding"/>
    <property type="evidence" value="ECO:0007669"/>
    <property type="project" value="TreeGrafter"/>
</dbReference>
<dbReference type="InterPro" id="IPR029045">
    <property type="entry name" value="ClpP/crotonase-like_dom_sf"/>
</dbReference>
<dbReference type="Gene3D" id="3.90.226.10">
    <property type="entry name" value="2-enoyl-CoA Hydratase, Chain A, domain 1"/>
    <property type="match status" value="1"/>
</dbReference>
<name>A0A699YV96_HAELA</name>
<keyword evidence="1" id="KW-0645">Protease</keyword>
<dbReference type="PANTHER" id="PTHR10381">
    <property type="entry name" value="ATP-DEPENDENT CLP PROTEASE PROTEOLYTIC SUBUNIT"/>
    <property type="match status" value="1"/>
</dbReference>
<dbReference type="GO" id="GO:0006515">
    <property type="term" value="P:protein quality control for misfolded or incompletely synthesized proteins"/>
    <property type="evidence" value="ECO:0007669"/>
    <property type="project" value="TreeGrafter"/>
</dbReference>
<dbReference type="SUPFAM" id="SSF52096">
    <property type="entry name" value="ClpP/crotonase"/>
    <property type="match status" value="1"/>
</dbReference>
<evidence type="ECO:0000313" key="2">
    <source>
        <dbReference type="Proteomes" id="UP000485058"/>
    </source>
</evidence>
<organism evidence="1 2">
    <name type="scientific">Haematococcus lacustris</name>
    <name type="common">Green alga</name>
    <name type="synonym">Haematococcus pluvialis</name>
    <dbReference type="NCBI Taxonomy" id="44745"/>
    <lineage>
        <taxon>Eukaryota</taxon>
        <taxon>Viridiplantae</taxon>
        <taxon>Chlorophyta</taxon>
        <taxon>core chlorophytes</taxon>
        <taxon>Chlorophyceae</taxon>
        <taxon>CS clade</taxon>
        <taxon>Chlamydomonadales</taxon>
        <taxon>Haematococcaceae</taxon>
        <taxon>Haematococcus</taxon>
    </lineage>
</organism>
<sequence>MNGPDPKTLSSRSFLRGDKIDPSQFGYNTSNMAGFTMAARGRSYQGARSAYGDYQTYPEGRPLFLPEAERFGTPPDLPSLLLQQRIIYISMPFLPSVTELVVAQCYYLDFDDKNRNKPIYVYLNSTGCINDKGQAISADNEFYAIWAALGFTRAPLYTGVTWKAQNQ</sequence>
<dbReference type="InterPro" id="IPR023562">
    <property type="entry name" value="ClpP/TepA"/>
</dbReference>
<accession>A0A699YV96</accession>
<comment type="caution">
    <text evidence="1">The sequence shown here is derived from an EMBL/GenBank/DDBJ whole genome shotgun (WGS) entry which is preliminary data.</text>
</comment>
<dbReference type="Proteomes" id="UP000485058">
    <property type="component" value="Unassembled WGS sequence"/>
</dbReference>
<proteinExistence type="predicted"/>
<dbReference type="Pfam" id="PF00574">
    <property type="entry name" value="CLP_protease"/>
    <property type="match status" value="1"/>
</dbReference>
<feature type="non-terminal residue" evidence="1">
    <location>
        <position position="167"/>
    </location>
</feature>
<dbReference type="AlphaFoldDB" id="A0A699YV96"/>
<dbReference type="EMBL" id="BLLF01000415">
    <property type="protein sequence ID" value="GFH11568.1"/>
    <property type="molecule type" value="Genomic_DNA"/>
</dbReference>